<dbReference type="RefSeq" id="WP_188850808.1">
    <property type="nucleotide sequence ID" value="NZ_BMJJ01000005.1"/>
</dbReference>
<reference evidence="2" key="1">
    <citation type="journal article" date="2014" name="Int. J. Syst. Evol. Microbiol.">
        <title>Complete genome sequence of Corynebacterium casei LMG S-19264T (=DSM 44701T), isolated from a smear-ripened cheese.</title>
        <authorList>
            <consortium name="US DOE Joint Genome Institute (JGI-PGF)"/>
            <person name="Walter F."/>
            <person name="Albersmeier A."/>
            <person name="Kalinowski J."/>
            <person name="Ruckert C."/>
        </authorList>
    </citation>
    <scope>NUCLEOTIDE SEQUENCE</scope>
    <source>
        <strain evidence="2">CGMCC 1.15493</strain>
    </source>
</reference>
<reference evidence="2" key="2">
    <citation type="submission" date="2020-09" db="EMBL/GenBank/DDBJ databases">
        <authorList>
            <person name="Sun Q."/>
            <person name="Zhou Y."/>
        </authorList>
    </citation>
    <scope>NUCLEOTIDE SEQUENCE</scope>
    <source>
        <strain evidence="2">CGMCC 1.15493</strain>
    </source>
</reference>
<name>A0A917DB30_9HYPH</name>
<evidence type="ECO:0000313" key="3">
    <source>
        <dbReference type="Proteomes" id="UP000613160"/>
    </source>
</evidence>
<dbReference type="Proteomes" id="UP000613160">
    <property type="component" value="Unassembled WGS sequence"/>
</dbReference>
<evidence type="ECO:0000256" key="1">
    <source>
        <dbReference type="SAM" id="MobiDB-lite"/>
    </source>
</evidence>
<sequence>MHLLRNDIPIPGDERPRRDTNGPWRTMAVGESFFMRKAKSAEAGCYYRNSQEDGRRFTWQERTEEVDGEQVRGARVWRTA</sequence>
<feature type="region of interest" description="Disordered" evidence="1">
    <location>
        <begin position="1"/>
        <end position="24"/>
    </location>
</feature>
<keyword evidence="3" id="KW-1185">Reference proteome</keyword>
<accession>A0A917DB30</accession>
<dbReference type="AlphaFoldDB" id="A0A917DB30"/>
<organism evidence="2 3">
    <name type="scientific">Aureimonas glaciei</name>
    <dbReference type="NCBI Taxonomy" id="1776957"/>
    <lineage>
        <taxon>Bacteria</taxon>
        <taxon>Pseudomonadati</taxon>
        <taxon>Pseudomonadota</taxon>
        <taxon>Alphaproteobacteria</taxon>
        <taxon>Hyphomicrobiales</taxon>
        <taxon>Aurantimonadaceae</taxon>
        <taxon>Aureimonas</taxon>
    </lineage>
</organism>
<dbReference type="EMBL" id="BMJJ01000005">
    <property type="protein sequence ID" value="GGD19834.1"/>
    <property type="molecule type" value="Genomic_DNA"/>
</dbReference>
<gene>
    <name evidence="2" type="ORF">GCM10011335_23430</name>
</gene>
<proteinExistence type="predicted"/>
<comment type="caution">
    <text evidence="2">The sequence shown here is derived from an EMBL/GenBank/DDBJ whole genome shotgun (WGS) entry which is preliminary data.</text>
</comment>
<evidence type="ECO:0000313" key="2">
    <source>
        <dbReference type="EMBL" id="GGD19834.1"/>
    </source>
</evidence>
<protein>
    <submittedName>
        <fullName evidence="2">Uncharacterized protein</fullName>
    </submittedName>
</protein>